<accession>A0AAV2NLI2</accession>
<reference evidence="1" key="1">
    <citation type="submission" date="2024-04" db="EMBL/GenBank/DDBJ databases">
        <authorList>
            <consortium name="Molecular Ecology Group"/>
        </authorList>
    </citation>
    <scope>NUCLEOTIDE SEQUENCE</scope>
</reference>
<evidence type="ECO:0000313" key="1">
    <source>
        <dbReference type="EMBL" id="CAL1680580.1"/>
    </source>
</evidence>
<protein>
    <submittedName>
        <fullName evidence="1">Uncharacterized protein</fullName>
    </submittedName>
</protein>
<keyword evidence="2" id="KW-1185">Reference proteome</keyword>
<gene>
    <name evidence="1" type="ORF">LPLAT_LOCUS6576</name>
</gene>
<dbReference type="AlphaFoldDB" id="A0AAV2NLI2"/>
<evidence type="ECO:0000313" key="2">
    <source>
        <dbReference type="Proteomes" id="UP001497644"/>
    </source>
</evidence>
<sequence length="105" mass="11630">MLHFRPHLIFYRTNSTALEMLFPGGVVPDICCSLSSSPQQGICIIIISPRPSRKLELHVSHPPCTSVSELVSEKGRRMELLPPTSITGDMTSYWGKTKSNNSGPY</sequence>
<name>A0AAV2NLI2_9HYME</name>
<organism evidence="1 2">
    <name type="scientific">Lasius platythorax</name>
    <dbReference type="NCBI Taxonomy" id="488582"/>
    <lineage>
        <taxon>Eukaryota</taxon>
        <taxon>Metazoa</taxon>
        <taxon>Ecdysozoa</taxon>
        <taxon>Arthropoda</taxon>
        <taxon>Hexapoda</taxon>
        <taxon>Insecta</taxon>
        <taxon>Pterygota</taxon>
        <taxon>Neoptera</taxon>
        <taxon>Endopterygota</taxon>
        <taxon>Hymenoptera</taxon>
        <taxon>Apocrita</taxon>
        <taxon>Aculeata</taxon>
        <taxon>Formicoidea</taxon>
        <taxon>Formicidae</taxon>
        <taxon>Formicinae</taxon>
        <taxon>Lasius</taxon>
        <taxon>Lasius</taxon>
    </lineage>
</organism>
<dbReference type="Proteomes" id="UP001497644">
    <property type="component" value="Chromosome 2"/>
</dbReference>
<dbReference type="EMBL" id="OZ034825">
    <property type="protein sequence ID" value="CAL1680580.1"/>
    <property type="molecule type" value="Genomic_DNA"/>
</dbReference>
<proteinExistence type="predicted"/>